<evidence type="ECO:0000256" key="4">
    <source>
        <dbReference type="ARBA" id="ARBA00022563"/>
    </source>
</evidence>
<comment type="similarity">
    <text evidence="2 7 8">Belongs to the dihydrofolate reductase family.</text>
</comment>
<organism evidence="10 11">
    <name type="scientific">Aquibacillus rhizosphaerae</name>
    <dbReference type="NCBI Taxonomy" id="3051431"/>
    <lineage>
        <taxon>Bacteria</taxon>
        <taxon>Bacillati</taxon>
        <taxon>Bacillota</taxon>
        <taxon>Bacilli</taxon>
        <taxon>Bacillales</taxon>
        <taxon>Bacillaceae</taxon>
        <taxon>Aquibacillus</taxon>
    </lineage>
</organism>
<evidence type="ECO:0000256" key="2">
    <source>
        <dbReference type="ARBA" id="ARBA00009539"/>
    </source>
</evidence>
<keyword evidence="11" id="KW-1185">Reference proteome</keyword>
<gene>
    <name evidence="10" type="ORF">QQS35_04540</name>
</gene>
<dbReference type="PIRSF" id="PIRSF000194">
    <property type="entry name" value="DHFR"/>
    <property type="match status" value="1"/>
</dbReference>
<accession>A0ABT7L551</accession>
<dbReference type="PANTHER" id="PTHR48069">
    <property type="entry name" value="DIHYDROFOLATE REDUCTASE"/>
    <property type="match status" value="1"/>
</dbReference>
<feature type="domain" description="DHFR" evidence="9">
    <location>
        <begin position="1"/>
        <end position="161"/>
    </location>
</feature>
<dbReference type="PANTHER" id="PTHR48069:SF3">
    <property type="entry name" value="DIHYDROFOLATE REDUCTASE"/>
    <property type="match status" value="1"/>
</dbReference>
<comment type="pathway">
    <text evidence="1 7">Cofactor biosynthesis; tetrahydrofolate biosynthesis; 5,6,7,8-tetrahydrofolate from 7,8-dihydrofolate: step 1/1.</text>
</comment>
<evidence type="ECO:0000259" key="9">
    <source>
        <dbReference type="PROSITE" id="PS51330"/>
    </source>
</evidence>
<dbReference type="PROSITE" id="PS00075">
    <property type="entry name" value="DHFR_1"/>
    <property type="match status" value="1"/>
</dbReference>
<comment type="catalytic activity">
    <reaction evidence="7">
        <text>(6S)-5,6,7,8-tetrahydrofolate + NADP(+) = 7,8-dihydrofolate + NADPH + H(+)</text>
        <dbReference type="Rhea" id="RHEA:15009"/>
        <dbReference type="ChEBI" id="CHEBI:15378"/>
        <dbReference type="ChEBI" id="CHEBI:57451"/>
        <dbReference type="ChEBI" id="CHEBI:57453"/>
        <dbReference type="ChEBI" id="CHEBI:57783"/>
        <dbReference type="ChEBI" id="CHEBI:58349"/>
        <dbReference type="EC" id="1.5.1.3"/>
    </reaction>
</comment>
<proteinExistence type="inferred from homology"/>
<name>A0ABT7L551_9BACI</name>
<dbReference type="RefSeq" id="WP_285930674.1">
    <property type="nucleotide sequence ID" value="NZ_JASTZU010000018.1"/>
</dbReference>
<evidence type="ECO:0000256" key="5">
    <source>
        <dbReference type="ARBA" id="ARBA00022857"/>
    </source>
</evidence>
<dbReference type="InterPro" id="IPR012259">
    <property type="entry name" value="DHFR"/>
</dbReference>
<evidence type="ECO:0000256" key="7">
    <source>
        <dbReference type="PIRNR" id="PIRNR000194"/>
    </source>
</evidence>
<dbReference type="SUPFAM" id="SSF53597">
    <property type="entry name" value="Dihydrofolate reductase-like"/>
    <property type="match status" value="1"/>
</dbReference>
<protein>
    <recommendedName>
        <fullName evidence="3 7">Dihydrofolate reductase</fullName>
        <ecNumber evidence="3 7">1.5.1.3</ecNumber>
    </recommendedName>
</protein>
<dbReference type="Pfam" id="PF00186">
    <property type="entry name" value="DHFR_1"/>
    <property type="match status" value="1"/>
</dbReference>
<evidence type="ECO:0000313" key="11">
    <source>
        <dbReference type="Proteomes" id="UP001235343"/>
    </source>
</evidence>
<keyword evidence="5 7" id="KW-0521">NADP</keyword>
<dbReference type="PRINTS" id="PR00070">
    <property type="entry name" value="DHFR"/>
</dbReference>
<evidence type="ECO:0000313" key="10">
    <source>
        <dbReference type="EMBL" id="MDL4839725.1"/>
    </source>
</evidence>
<evidence type="ECO:0000256" key="6">
    <source>
        <dbReference type="ARBA" id="ARBA00023002"/>
    </source>
</evidence>
<dbReference type="Gene3D" id="3.40.430.10">
    <property type="entry name" value="Dihydrofolate Reductase, subunit A"/>
    <property type="match status" value="1"/>
</dbReference>
<evidence type="ECO:0000256" key="3">
    <source>
        <dbReference type="ARBA" id="ARBA00012856"/>
    </source>
</evidence>
<dbReference type="GO" id="GO:0004146">
    <property type="term" value="F:dihydrofolate reductase activity"/>
    <property type="evidence" value="ECO:0007669"/>
    <property type="project" value="UniProtKB-EC"/>
</dbReference>
<sequence length="162" mass="19234">MISLLYAMDRNRVIGHNNTLPWRLPSDLKFFKNLTTSNIVIMGRKTFDSMNGPLPNRTNVVITRDTSYEQQDCQVIHSIDTVIEWSKENPKVEYFVIGGGNIFEQILPYADRMYMTLIDEDFPGDTYFPDFDEQEWETTKKEKGIKDEKNIYDYYFIQYNRK</sequence>
<dbReference type="Proteomes" id="UP001235343">
    <property type="component" value="Unassembled WGS sequence"/>
</dbReference>
<dbReference type="InterPro" id="IPR017925">
    <property type="entry name" value="DHFR_CS"/>
</dbReference>
<keyword evidence="6 7" id="KW-0560">Oxidoreductase</keyword>
<dbReference type="InterPro" id="IPR001796">
    <property type="entry name" value="DHFR_dom"/>
</dbReference>
<keyword evidence="4 7" id="KW-0554">One-carbon metabolism</keyword>
<comment type="function">
    <text evidence="7">Key enzyme in folate metabolism. Catalyzes an essential reaction for de novo glycine and purine synthesis, and for DNA precursor synthesis.</text>
</comment>
<evidence type="ECO:0000256" key="8">
    <source>
        <dbReference type="RuleBase" id="RU004474"/>
    </source>
</evidence>
<dbReference type="EC" id="1.5.1.3" evidence="3 7"/>
<dbReference type="InterPro" id="IPR024072">
    <property type="entry name" value="DHFR-like_dom_sf"/>
</dbReference>
<evidence type="ECO:0000256" key="1">
    <source>
        <dbReference type="ARBA" id="ARBA00004903"/>
    </source>
</evidence>
<dbReference type="CDD" id="cd00209">
    <property type="entry name" value="DHFR"/>
    <property type="match status" value="1"/>
</dbReference>
<dbReference type="PROSITE" id="PS51330">
    <property type="entry name" value="DHFR_2"/>
    <property type="match status" value="1"/>
</dbReference>
<reference evidence="10 11" key="1">
    <citation type="submission" date="2023-06" db="EMBL/GenBank/DDBJ databases">
        <title>Aquibacillus rhizosphaerae LR5S19.</title>
        <authorList>
            <person name="Sun J.-Q."/>
        </authorList>
    </citation>
    <scope>NUCLEOTIDE SEQUENCE [LARGE SCALE GENOMIC DNA]</scope>
    <source>
        <strain evidence="10 11">LR5S19</strain>
    </source>
</reference>
<comment type="caution">
    <text evidence="10">The sequence shown here is derived from an EMBL/GenBank/DDBJ whole genome shotgun (WGS) entry which is preliminary data.</text>
</comment>
<dbReference type="EMBL" id="JASTZU010000018">
    <property type="protein sequence ID" value="MDL4839725.1"/>
    <property type="molecule type" value="Genomic_DNA"/>
</dbReference>